<organism evidence="3 4">
    <name type="scientific">Amanita thiersii Skay4041</name>
    <dbReference type="NCBI Taxonomy" id="703135"/>
    <lineage>
        <taxon>Eukaryota</taxon>
        <taxon>Fungi</taxon>
        <taxon>Dikarya</taxon>
        <taxon>Basidiomycota</taxon>
        <taxon>Agaricomycotina</taxon>
        <taxon>Agaricomycetes</taxon>
        <taxon>Agaricomycetidae</taxon>
        <taxon>Agaricales</taxon>
        <taxon>Pluteineae</taxon>
        <taxon>Amanitaceae</taxon>
        <taxon>Amanita</taxon>
    </lineage>
</organism>
<dbReference type="CDD" id="cd12087">
    <property type="entry name" value="TM_EGFR-like"/>
    <property type="match status" value="1"/>
</dbReference>
<proteinExistence type="predicted"/>
<keyword evidence="2" id="KW-0812">Transmembrane</keyword>
<evidence type="ECO:0000313" key="4">
    <source>
        <dbReference type="Proteomes" id="UP000242287"/>
    </source>
</evidence>
<evidence type="ECO:0000256" key="1">
    <source>
        <dbReference type="SAM" id="MobiDB-lite"/>
    </source>
</evidence>
<name>A0A2A9NZG2_9AGAR</name>
<feature type="compositionally biased region" description="Polar residues" evidence="1">
    <location>
        <begin position="294"/>
        <end position="303"/>
    </location>
</feature>
<dbReference type="Proteomes" id="UP000242287">
    <property type="component" value="Unassembled WGS sequence"/>
</dbReference>
<feature type="region of interest" description="Disordered" evidence="1">
    <location>
        <begin position="266"/>
        <end position="303"/>
    </location>
</feature>
<accession>A0A2A9NZG2</accession>
<evidence type="ECO:0000313" key="3">
    <source>
        <dbReference type="EMBL" id="PFH53383.1"/>
    </source>
</evidence>
<dbReference type="STRING" id="703135.A0A2A9NZG2"/>
<dbReference type="OrthoDB" id="3052647at2759"/>
<sequence>MDSLHVIIDDNDDRGRINYVGDWFLDRGTHETDGNFGPTFNHTLHGTRSSGSFSFTFNGTSFSVNGLSNFHNDSGLIYPKWECHVDNDKLPPSNPFGAAENNWVLCSQNFIPDGRHTVTVNVTTIDVDFWFDYALYTPSPGISLASETLRIEKSHPNITYSSSGWSSIGQVNITAVPNSFAQVHFEGTSLTWRGWFITEMSHNDSNATYTIDDGIPMPFVLHGPPTNDSQTLYNMIYLDLLNLDPGPHTLKITYLGPQAPLTIDYIDISPNHPPSQTTSLPSTASSSKPLSTSGATPSTIPHQDRSSLVGTIVASIGGTLATIMLLTLIFLLCRRRRARNQTHSELHPCNRGPDIYPSYANSSTIPETVSYGMTLPTIPEYDTADRSLSSYLPVSPEDDRPPAYTAKQ</sequence>
<keyword evidence="2" id="KW-1133">Transmembrane helix</keyword>
<keyword evidence="4" id="KW-1185">Reference proteome</keyword>
<reference evidence="3 4" key="1">
    <citation type="submission" date="2014-02" db="EMBL/GenBank/DDBJ databases">
        <title>Transposable element dynamics among asymbiotic and ectomycorrhizal Amanita fungi.</title>
        <authorList>
            <consortium name="DOE Joint Genome Institute"/>
            <person name="Hess J."/>
            <person name="Skrede I."/>
            <person name="Wolfe B."/>
            <person name="LaButti K."/>
            <person name="Ohm R.A."/>
            <person name="Grigoriev I.V."/>
            <person name="Pringle A."/>
        </authorList>
    </citation>
    <scope>NUCLEOTIDE SEQUENCE [LARGE SCALE GENOMIC DNA]</scope>
    <source>
        <strain evidence="3 4">SKay4041</strain>
    </source>
</reference>
<protein>
    <submittedName>
        <fullName evidence="3">Uncharacterized protein</fullName>
    </submittedName>
</protein>
<feature type="transmembrane region" description="Helical" evidence="2">
    <location>
        <begin position="308"/>
        <end position="333"/>
    </location>
</feature>
<feature type="region of interest" description="Disordered" evidence="1">
    <location>
        <begin position="389"/>
        <end position="408"/>
    </location>
</feature>
<dbReference type="AlphaFoldDB" id="A0A2A9NZG2"/>
<evidence type="ECO:0000256" key="2">
    <source>
        <dbReference type="SAM" id="Phobius"/>
    </source>
</evidence>
<feature type="compositionally biased region" description="Low complexity" evidence="1">
    <location>
        <begin position="274"/>
        <end position="293"/>
    </location>
</feature>
<dbReference type="Gene3D" id="2.60.120.260">
    <property type="entry name" value="Galactose-binding domain-like"/>
    <property type="match status" value="2"/>
</dbReference>
<gene>
    <name evidence="3" type="ORF">AMATHDRAFT_55309</name>
</gene>
<dbReference type="EMBL" id="KZ301974">
    <property type="protein sequence ID" value="PFH53383.1"/>
    <property type="molecule type" value="Genomic_DNA"/>
</dbReference>
<keyword evidence="2" id="KW-0472">Membrane</keyword>